<name>A0A6C0K755_9ZZZZ</name>
<dbReference type="AlphaFoldDB" id="A0A6C0K755"/>
<evidence type="ECO:0000256" key="1">
    <source>
        <dbReference type="SAM" id="Phobius"/>
    </source>
</evidence>
<protein>
    <submittedName>
        <fullName evidence="2">Uncharacterized protein</fullName>
    </submittedName>
</protein>
<feature type="transmembrane region" description="Helical" evidence="1">
    <location>
        <begin position="42"/>
        <end position="66"/>
    </location>
</feature>
<keyword evidence="1" id="KW-0812">Transmembrane</keyword>
<keyword evidence="1" id="KW-1133">Transmembrane helix</keyword>
<feature type="transmembrane region" description="Helical" evidence="1">
    <location>
        <begin position="425"/>
        <end position="446"/>
    </location>
</feature>
<keyword evidence="1" id="KW-0472">Membrane</keyword>
<dbReference type="EMBL" id="MN740821">
    <property type="protein sequence ID" value="QHU13549.1"/>
    <property type="molecule type" value="Genomic_DNA"/>
</dbReference>
<feature type="transmembrane region" description="Helical" evidence="1">
    <location>
        <begin position="381"/>
        <end position="404"/>
    </location>
</feature>
<reference evidence="2" key="1">
    <citation type="journal article" date="2020" name="Nature">
        <title>Giant virus diversity and host interactions through global metagenomics.</title>
        <authorList>
            <person name="Schulz F."/>
            <person name="Roux S."/>
            <person name="Paez-Espino D."/>
            <person name="Jungbluth S."/>
            <person name="Walsh D.A."/>
            <person name="Denef V.J."/>
            <person name="McMahon K.D."/>
            <person name="Konstantinidis K.T."/>
            <person name="Eloe-Fadrosh E.A."/>
            <person name="Kyrpides N.C."/>
            <person name="Woyke T."/>
        </authorList>
    </citation>
    <scope>NUCLEOTIDE SEQUENCE</scope>
    <source>
        <strain evidence="2">GVMAG-S-1101178-73</strain>
    </source>
</reference>
<sequence>MFLYLYIYKIVYVMKLLTNGGGRRMRGGGQMDDIKKIFKPSLYRYLFSMLLVISCIFFVFATIIFVNACINLHKTSFLYPKGDNYRKLIDAPIFEYLKTSNFLVIDKFLLNADSSLKPSSIAFWTVVGIMLGVLIFLGIHYYILSKNEEIKEYNAGLMEIMIPYLLIAALPYFFIFIIVIHFNTIQVQNNNDLNNLKITDIKKYKKEKLPEIKEKLQKILYENTNLTESALEDMFKDYIYTGTHAAAPAPASATSAPAAPAAPLVDVDIDIVAIVLIYKHNLEVLKKSGDQLKQYQRKYINYIDEYFDLLNRSSASSASSEDNYTKFYLFGLIEYKDGDNDAFLIKKIKEYRDIIKATEGGEDGKGLEKLLIKQITGNIRAYFITVISLYTILSFMAIVLLLIYNDTAKMPFIHTLFIIERVVSLRSFLIIITVLLVLTGFIALLFKVVFPQIYNLTYALSARMF</sequence>
<feature type="transmembrane region" description="Helical" evidence="1">
    <location>
        <begin position="164"/>
        <end position="182"/>
    </location>
</feature>
<accession>A0A6C0K755</accession>
<feature type="transmembrane region" description="Helical" evidence="1">
    <location>
        <begin position="121"/>
        <end position="143"/>
    </location>
</feature>
<evidence type="ECO:0000313" key="2">
    <source>
        <dbReference type="EMBL" id="QHU13549.1"/>
    </source>
</evidence>
<organism evidence="2">
    <name type="scientific">viral metagenome</name>
    <dbReference type="NCBI Taxonomy" id="1070528"/>
    <lineage>
        <taxon>unclassified sequences</taxon>
        <taxon>metagenomes</taxon>
        <taxon>organismal metagenomes</taxon>
    </lineage>
</organism>
<proteinExistence type="predicted"/>